<feature type="domain" description="PDZ" evidence="2">
    <location>
        <begin position="231"/>
        <end position="313"/>
    </location>
</feature>
<keyword evidence="4" id="KW-1185">Reference proteome</keyword>
<feature type="compositionally biased region" description="Low complexity" evidence="1">
    <location>
        <begin position="346"/>
        <end position="359"/>
    </location>
</feature>
<proteinExistence type="predicted"/>
<dbReference type="InterPro" id="IPR036034">
    <property type="entry name" value="PDZ_sf"/>
</dbReference>
<feature type="region of interest" description="Disordered" evidence="1">
    <location>
        <begin position="340"/>
        <end position="359"/>
    </location>
</feature>
<dbReference type="HOGENOM" id="CLU_772603_0_0_1"/>
<dbReference type="PROSITE" id="PS50106">
    <property type="entry name" value="PDZ"/>
    <property type="match status" value="1"/>
</dbReference>
<reference evidence="4" key="1">
    <citation type="journal article" date="2013" name="Nature">
        <title>Pan genome of the phytoplankton Emiliania underpins its global distribution.</title>
        <authorList>
            <person name="Read B.A."/>
            <person name="Kegel J."/>
            <person name="Klute M.J."/>
            <person name="Kuo A."/>
            <person name="Lefebvre S.C."/>
            <person name="Maumus F."/>
            <person name="Mayer C."/>
            <person name="Miller J."/>
            <person name="Monier A."/>
            <person name="Salamov A."/>
            <person name="Young J."/>
            <person name="Aguilar M."/>
            <person name="Claverie J.M."/>
            <person name="Frickenhaus S."/>
            <person name="Gonzalez K."/>
            <person name="Herman E.K."/>
            <person name="Lin Y.C."/>
            <person name="Napier J."/>
            <person name="Ogata H."/>
            <person name="Sarno A.F."/>
            <person name="Shmutz J."/>
            <person name="Schroeder D."/>
            <person name="de Vargas C."/>
            <person name="Verret F."/>
            <person name="von Dassow P."/>
            <person name="Valentin K."/>
            <person name="Van de Peer Y."/>
            <person name="Wheeler G."/>
            <person name="Dacks J.B."/>
            <person name="Delwiche C.F."/>
            <person name="Dyhrman S.T."/>
            <person name="Glockner G."/>
            <person name="John U."/>
            <person name="Richards T."/>
            <person name="Worden A.Z."/>
            <person name="Zhang X."/>
            <person name="Grigoriev I.V."/>
            <person name="Allen A.E."/>
            <person name="Bidle K."/>
            <person name="Borodovsky M."/>
            <person name="Bowler C."/>
            <person name="Brownlee C."/>
            <person name="Cock J.M."/>
            <person name="Elias M."/>
            <person name="Gladyshev V.N."/>
            <person name="Groth M."/>
            <person name="Guda C."/>
            <person name="Hadaegh A."/>
            <person name="Iglesias-Rodriguez M.D."/>
            <person name="Jenkins J."/>
            <person name="Jones B.M."/>
            <person name="Lawson T."/>
            <person name="Leese F."/>
            <person name="Lindquist E."/>
            <person name="Lobanov A."/>
            <person name="Lomsadze A."/>
            <person name="Malik S.B."/>
            <person name="Marsh M.E."/>
            <person name="Mackinder L."/>
            <person name="Mock T."/>
            <person name="Mueller-Roeber B."/>
            <person name="Pagarete A."/>
            <person name="Parker M."/>
            <person name="Probert I."/>
            <person name="Quesneville H."/>
            <person name="Raines C."/>
            <person name="Rensing S.A."/>
            <person name="Riano-Pachon D.M."/>
            <person name="Richier S."/>
            <person name="Rokitta S."/>
            <person name="Shiraiwa Y."/>
            <person name="Soanes D.M."/>
            <person name="van der Giezen M."/>
            <person name="Wahlund T.M."/>
            <person name="Williams B."/>
            <person name="Wilson W."/>
            <person name="Wolfe G."/>
            <person name="Wurch L.L."/>
        </authorList>
    </citation>
    <scope>NUCLEOTIDE SEQUENCE</scope>
</reference>
<organism evidence="3 4">
    <name type="scientific">Emiliania huxleyi (strain CCMP1516)</name>
    <dbReference type="NCBI Taxonomy" id="280463"/>
    <lineage>
        <taxon>Eukaryota</taxon>
        <taxon>Haptista</taxon>
        <taxon>Haptophyta</taxon>
        <taxon>Prymnesiophyceae</taxon>
        <taxon>Isochrysidales</taxon>
        <taxon>Noelaerhabdaceae</taxon>
        <taxon>Emiliania</taxon>
    </lineage>
</organism>
<reference evidence="3" key="2">
    <citation type="submission" date="2024-10" db="UniProtKB">
        <authorList>
            <consortium name="EnsemblProtists"/>
        </authorList>
    </citation>
    <scope>IDENTIFICATION</scope>
</reference>
<dbReference type="EnsemblProtists" id="EOD24279">
    <property type="protein sequence ID" value="EOD24279"/>
    <property type="gene ID" value="EMIHUDRAFT_238712"/>
</dbReference>
<dbReference type="AlphaFoldDB" id="A0A0D3JL94"/>
<dbReference type="SUPFAM" id="SSF50156">
    <property type="entry name" value="PDZ domain-like"/>
    <property type="match status" value="1"/>
</dbReference>
<evidence type="ECO:0000256" key="1">
    <source>
        <dbReference type="SAM" id="MobiDB-lite"/>
    </source>
</evidence>
<dbReference type="Gene3D" id="2.30.42.10">
    <property type="match status" value="1"/>
</dbReference>
<dbReference type="Gene3D" id="2.60.120.620">
    <property type="entry name" value="q2cbj1_9rhob like domain"/>
    <property type="match status" value="1"/>
</dbReference>
<sequence length="359" mass="38472">MARSSLADALLQRQVASLARVVRIPRFFSPADIEQVGRVERAHHERLGRPREARPGWHTTYLSAGGLFRATVPELHRRLSELRHRVDVSRFDGGDAASASELLRSLNVRCIELHDGRAGGSLNDPRHFDNGSTVTVDVLLEDSFTGGAFGTTEAGGALHEHEFSVGDALVFPSYKYHSVGRITGGRRRTLVLEFWQGDENRCNHRCELIRPRAGEPYLCEDAQTSDGCAGRVSVTLTAPGPLGLGFGFGDAADPENVDASAVGDGRPVRVSVTEVRRGSQAEAHPRLVVGLVLTRVAGVSIGGMSLAEADEVLGRAVGGARPLALGFEQRPLDLTRLRLAPSGETADAGAQPAARRASE</sequence>
<protein>
    <recommendedName>
        <fullName evidence="2">PDZ domain-containing protein</fullName>
    </recommendedName>
</protein>
<dbReference type="PaxDb" id="2903-EOD24279"/>
<evidence type="ECO:0000313" key="4">
    <source>
        <dbReference type="Proteomes" id="UP000013827"/>
    </source>
</evidence>
<evidence type="ECO:0000259" key="2">
    <source>
        <dbReference type="PROSITE" id="PS50106"/>
    </source>
</evidence>
<dbReference type="GeneID" id="17269823"/>
<accession>A0A0D3JL94</accession>
<evidence type="ECO:0000313" key="3">
    <source>
        <dbReference type="EnsemblProtists" id="EOD24279"/>
    </source>
</evidence>
<name>A0A0D3JL94_EMIH1</name>
<dbReference type="KEGG" id="ehx:EMIHUDRAFT_238712"/>
<dbReference type="SMART" id="SM00228">
    <property type="entry name" value="PDZ"/>
    <property type="match status" value="1"/>
</dbReference>
<dbReference type="Proteomes" id="UP000013827">
    <property type="component" value="Unassembled WGS sequence"/>
</dbReference>
<dbReference type="InterPro" id="IPR001478">
    <property type="entry name" value="PDZ"/>
</dbReference>
<dbReference type="RefSeq" id="XP_005776708.1">
    <property type="nucleotide sequence ID" value="XM_005776651.1"/>
</dbReference>
<dbReference type="eggNOG" id="ENOG502S4SW">
    <property type="taxonomic scope" value="Eukaryota"/>
</dbReference>